<dbReference type="STRING" id="670155.SAMN04488001_2576"/>
<sequence>MTRAFSLSALVALLPAPALSQDTPEALIELVEHHCIAPFPGQAIYDLPASDWTVVPPRDAARYAGNVAIQEAIDYAAFATESGGKPLDTDPDEKWFGLTLQQYDDALQSERDFIRRDWLRLFSHGESGAHLLISAAIYPEDVASGIYDPRDWDSTSCWLWHPDAANPLNAAITTRWGLPVGSRLVTPLGTLTRHYARVDVKDTQMELQAVVSQTNPEFDDSLAASVLHLKVTDRW</sequence>
<evidence type="ECO:0000313" key="2">
    <source>
        <dbReference type="EMBL" id="SDX16616.1"/>
    </source>
</evidence>
<keyword evidence="1" id="KW-0732">Signal</keyword>
<keyword evidence="3" id="KW-1185">Reference proteome</keyword>
<evidence type="ECO:0000256" key="1">
    <source>
        <dbReference type="SAM" id="SignalP"/>
    </source>
</evidence>
<proteinExistence type="predicted"/>
<reference evidence="3" key="1">
    <citation type="submission" date="2016-10" db="EMBL/GenBank/DDBJ databases">
        <authorList>
            <person name="Varghese N."/>
            <person name="Submissions S."/>
        </authorList>
    </citation>
    <scope>NUCLEOTIDE SEQUENCE [LARGE SCALE GENOMIC DNA]</scope>
    <source>
        <strain evidence="3">DSM 26922</strain>
    </source>
</reference>
<accession>A0A1H2ZGU2</accession>
<dbReference type="RefSeq" id="WP_089947342.1">
    <property type="nucleotide sequence ID" value="NZ_FNOI01000004.1"/>
</dbReference>
<gene>
    <name evidence="2" type="ORF">SAMN04488001_2576</name>
</gene>
<evidence type="ECO:0000313" key="3">
    <source>
        <dbReference type="Proteomes" id="UP000199441"/>
    </source>
</evidence>
<organism evidence="2 3">
    <name type="scientific">Litoreibacter albidus</name>
    <dbReference type="NCBI Taxonomy" id="670155"/>
    <lineage>
        <taxon>Bacteria</taxon>
        <taxon>Pseudomonadati</taxon>
        <taxon>Pseudomonadota</taxon>
        <taxon>Alphaproteobacteria</taxon>
        <taxon>Rhodobacterales</taxon>
        <taxon>Roseobacteraceae</taxon>
        <taxon>Litoreibacter</taxon>
    </lineage>
</organism>
<feature type="chain" id="PRO_5011661845" evidence="1">
    <location>
        <begin position="21"/>
        <end position="235"/>
    </location>
</feature>
<protein>
    <submittedName>
        <fullName evidence="2">Uncharacterized protein</fullName>
    </submittedName>
</protein>
<name>A0A1H2ZGU2_9RHOB</name>
<feature type="signal peptide" evidence="1">
    <location>
        <begin position="1"/>
        <end position="20"/>
    </location>
</feature>
<dbReference type="EMBL" id="FNOI01000004">
    <property type="protein sequence ID" value="SDX16616.1"/>
    <property type="molecule type" value="Genomic_DNA"/>
</dbReference>
<dbReference type="Proteomes" id="UP000199441">
    <property type="component" value="Unassembled WGS sequence"/>
</dbReference>
<dbReference type="AlphaFoldDB" id="A0A1H2ZGU2"/>